<comment type="caution">
    <text evidence="1">The sequence shown here is derived from an EMBL/GenBank/DDBJ whole genome shotgun (WGS) entry which is preliminary data.</text>
</comment>
<dbReference type="Proteomes" id="UP001521074">
    <property type="component" value="Unassembled WGS sequence"/>
</dbReference>
<proteinExistence type="predicted"/>
<protein>
    <submittedName>
        <fullName evidence="1">Universal stress protein</fullName>
    </submittedName>
</protein>
<organism evidence="1 2">
    <name type="scientific">Acetobacter sicerae</name>
    <dbReference type="NCBI Taxonomy" id="85325"/>
    <lineage>
        <taxon>Bacteria</taxon>
        <taxon>Pseudomonadati</taxon>
        <taxon>Pseudomonadota</taxon>
        <taxon>Alphaproteobacteria</taxon>
        <taxon>Acetobacterales</taxon>
        <taxon>Acetobacteraceae</taxon>
        <taxon>Acetobacter</taxon>
    </lineage>
</organism>
<dbReference type="Gene3D" id="3.40.50.12370">
    <property type="match status" value="1"/>
</dbReference>
<dbReference type="EMBL" id="JAJSOJ010000011">
    <property type="protein sequence ID" value="MCE0742887.1"/>
    <property type="molecule type" value="Genomic_DNA"/>
</dbReference>
<name>A0ABS8VWF9_9PROT</name>
<evidence type="ECO:0000313" key="1">
    <source>
        <dbReference type="EMBL" id="MCE0742887.1"/>
    </source>
</evidence>
<gene>
    <name evidence="1" type="ORF">LWC05_03140</name>
</gene>
<dbReference type="RefSeq" id="WP_232876405.1">
    <property type="nucleotide sequence ID" value="NZ_JAJSOJ010000011.1"/>
</dbReference>
<evidence type="ECO:0000313" key="2">
    <source>
        <dbReference type="Proteomes" id="UP001521074"/>
    </source>
</evidence>
<keyword evidence="2" id="KW-1185">Reference proteome</keyword>
<dbReference type="SUPFAM" id="SSF52402">
    <property type="entry name" value="Adenine nucleotide alpha hydrolases-like"/>
    <property type="match status" value="1"/>
</dbReference>
<accession>A0ABS8VWF9</accession>
<sequence>MRILVILDRSETAPFILANAGLLSERFPDSTIRVLHPRLVVDPKFQSPDEGMPGVDDRERFERDVTNQSVALHRIFEEWQVSSHPPAAVEWCEISGAPRTIVAEQTEKADLTVLGRPLADDPDCVRQAFDGALYDARAIVLITPQHRSQTMAAHPVIAWHPSSSLEHLLIQARPLLEQASNITFIIGEVQENEEKTPAIVQALRSINIPVSVDRFIIPSAGAGEEIRKRALSAGGDLLIMGAYTHSHFREWLFGGATQDILAHDTLPILTHH</sequence>
<reference evidence="1 2" key="1">
    <citation type="submission" date="2021-12" db="EMBL/GenBank/DDBJ databases">
        <title>Genome sequence of Acetobacter sicerae DmPark20a_162.</title>
        <authorList>
            <person name="Chaston J.M."/>
        </authorList>
    </citation>
    <scope>NUCLEOTIDE SEQUENCE [LARGE SCALE GENOMIC DNA]</scope>
    <source>
        <strain evidence="1 2">DmPark20a_162</strain>
    </source>
</reference>